<dbReference type="Gene3D" id="2.60.120.560">
    <property type="entry name" value="Exo-inulinase, domain 1"/>
    <property type="match status" value="1"/>
</dbReference>
<dbReference type="OrthoDB" id="9760711at2"/>
<protein>
    <recommendedName>
        <fullName evidence="3">3-keto-disaccharide hydrolase domain-containing protein</fullName>
    </recommendedName>
</protein>
<evidence type="ECO:0000313" key="2">
    <source>
        <dbReference type="Proteomes" id="UP000192602"/>
    </source>
</evidence>
<reference evidence="2" key="1">
    <citation type="submission" date="2017-04" db="EMBL/GenBank/DDBJ databases">
        <authorList>
            <person name="Varghese N."/>
            <person name="Submissions S."/>
        </authorList>
    </citation>
    <scope>NUCLEOTIDE SEQUENCE [LARGE SCALE GENOMIC DNA]</scope>
    <source>
        <strain evidence="2">DSM 16512</strain>
    </source>
</reference>
<dbReference type="EMBL" id="FWWZ01000001">
    <property type="protein sequence ID" value="SMC09232.1"/>
    <property type="molecule type" value="Genomic_DNA"/>
</dbReference>
<organism evidence="1 2">
    <name type="scientific">Nitratiruptor tergarcus DSM 16512</name>
    <dbReference type="NCBI Taxonomy" id="1069081"/>
    <lineage>
        <taxon>Bacteria</taxon>
        <taxon>Pseudomonadati</taxon>
        <taxon>Campylobacterota</taxon>
        <taxon>Epsilonproteobacteria</taxon>
        <taxon>Nautiliales</taxon>
        <taxon>Nitratiruptoraceae</taxon>
        <taxon>Nitratiruptor</taxon>
    </lineage>
</organism>
<keyword evidence="2" id="KW-1185">Reference proteome</keyword>
<gene>
    <name evidence="1" type="ORF">SAMN05660197_1038</name>
</gene>
<sequence length="203" mass="22914">MKRVVFIALLASFLFGKCEHFQKVVTMDFANVQKGELPFGWIVSCSGKSFPGIWEVDEKKRLFIKYPRGNRADEKNIFFTKDEYFTNGVCQAKILSKKNAGVLFRARDRKNYYAVSIDFKNNKLIVEEVENKKPKLLLEKKLSLSEKPKVLKVAYCGDSATIFIDEKEVAKLTNLKKRAGGVGVVASGSSQAVFDDIVIKVSQ</sequence>
<evidence type="ECO:0000313" key="1">
    <source>
        <dbReference type="EMBL" id="SMC09232.1"/>
    </source>
</evidence>
<proteinExistence type="predicted"/>
<dbReference type="AlphaFoldDB" id="A0A1W1WSQ7"/>
<name>A0A1W1WSQ7_9BACT</name>
<accession>A0A1W1WSQ7</accession>
<evidence type="ECO:0008006" key="3">
    <source>
        <dbReference type="Google" id="ProtNLM"/>
    </source>
</evidence>
<dbReference type="Proteomes" id="UP000192602">
    <property type="component" value="Unassembled WGS sequence"/>
</dbReference>
<dbReference type="RefSeq" id="WP_084275471.1">
    <property type="nucleotide sequence ID" value="NZ_AP026671.1"/>
</dbReference>
<dbReference type="STRING" id="1069081.SAMN05660197_1038"/>